<evidence type="ECO:0000313" key="2">
    <source>
        <dbReference type="EMBL" id="KAL3626644.1"/>
    </source>
</evidence>
<proteinExistence type="predicted"/>
<keyword evidence="3" id="KW-1185">Reference proteome</keyword>
<feature type="region of interest" description="Disordered" evidence="1">
    <location>
        <begin position="1"/>
        <end position="21"/>
    </location>
</feature>
<feature type="compositionally biased region" description="Acidic residues" evidence="1">
    <location>
        <begin position="1"/>
        <end position="13"/>
    </location>
</feature>
<accession>A0ABD3CBA9</accession>
<reference evidence="3" key="1">
    <citation type="journal article" date="2024" name="IScience">
        <title>Strigolactones Initiate the Formation of Haustorium-like Structures in Castilleja.</title>
        <authorList>
            <person name="Buerger M."/>
            <person name="Peterson D."/>
            <person name="Chory J."/>
        </authorList>
    </citation>
    <scope>NUCLEOTIDE SEQUENCE [LARGE SCALE GENOMIC DNA]</scope>
</reference>
<sequence length="52" mass="5784">MGEVVEISDDDEYSVSSDNLPIVPKDESLDYDFRSQTTCSRPAVVTEENADD</sequence>
<evidence type="ECO:0000256" key="1">
    <source>
        <dbReference type="SAM" id="MobiDB-lite"/>
    </source>
</evidence>
<organism evidence="2 3">
    <name type="scientific">Castilleja foliolosa</name>
    <dbReference type="NCBI Taxonomy" id="1961234"/>
    <lineage>
        <taxon>Eukaryota</taxon>
        <taxon>Viridiplantae</taxon>
        <taxon>Streptophyta</taxon>
        <taxon>Embryophyta</taxon>
        <taxon>Tracheophyta</taxon>
        <taxon>Spermatophyta</taxon>
        <taxon>Magnoliopsida</taxon>
        <taxon>eudicotyledons</taxon>
        <taxon>Gunneridae</taxon>
        <taxon>Pentapetalae</taxon>
        <taxon>asterids</taxon>
        <taxon>lamiids</taxon>
        <taxon>Lamiales</taxon>
        <taxon>Orobanchaceae</taxon>
        <taxon>Pedicularideae</taxon>
        <taxon>Castillejinae</taxon>
        <taxon>Castilleja</taxon>
    </lineage>
</organism>
<evidence type="ECO:0000313" key="3">
    <source>
        <dbReference type="Proteomes" id="UP001632038"/>
    </source>
</evidence>
<gene>
    <name evidence="2" type="ORF">CASFOL_030193</name>
</gene>
<protein>
    <submittedName>
        <fullName evidence="2">Uncharacterized protein</fullName>
    </submittedName>
</protein>
<comment type="caution">
    <text evidence="2">The sequence shown here is derived from an EMBL/GenBank/DDBJ whole genome shotgun (WGS) entry which is preliminary data.</text>
</comment>
<name>A0ABD3CBA9_9LAMI</name>
<dbReference type="AlphaFoldDB" id="A0ABD3CBA9"/>
<dbReference type="Proteomes" id="UP001632038">
    <property type="component" value="Unassembled WGS sequence"/>
</dbReference>
<dbReference type="EMBL" id="JAVIJP010000047">
    <property type="protein sequence ID" value="KAL3626644.1"/>
    <property type="molecule type" value="Genomic_DNA"/>
</dbReference>